<sequence length="297" mass="33168">MHLQAKHPGHEFSNTSKIPFKFFTQRNSPAPFGYDYYVSLPPAYDDDQSGSYPLILFLHGAGESQRGMNESYASLRHGVPKIILCYDAWKSSNTEGDASIRIPLAKRLREKFPNGGEMDESDSTDLSSAPVSKEVSQLVAENFITVTPSLNLDDGLGWNASVLSALLDEIIPAFRIDTTRIHVTGFSMGGYGTWNLGVQEPDRFASLLPICGGGDPILVRNIKHVPQWVHHGDLDEIVPVSASTKIVDALKKVEADDVKLTRYPDLAHDCWTVAYNNVEVWRWMLKHRLRTTRDTAR</sequence>
<gene>
    <name evidence="3" type="ORF">B0J11DRAFT_601215</name>
</gene>
<dbReference type="InterPro" id="IPR003140">
    <property type="entry name" value="PLipase/COase/thioEstase"/>
</dbReference>
<comment type="caution">
    <text evidence="3">The sequence shown here is derived from an EMBL/GenBank/DDBJ whole genome shotgun (WGS) entry which is preliminary data.</text>
</comment>
<dbReference type="PANTHER" id="PTHR43037">
    <property type="entry name" value="UNNAMED PRODUCT-RELATED"/>
    <property type="match status" value="1"/>
</dbReference>
<feature type="domain" description="Phospholipase/carboxylesterase/thioesterase" evidence="2">
    <location>
        <begin position="159"/>
        <end position="273"/>
    </location>
</feature>
<dbReference type="EMBL" id="JAGMWT010000003">
    <property type="protein sequence ID" value="KAH7132604.1"/>
    <property type="molecule type" value="Genomic_DNA"/>
</dbReference>
<proteinExistence type="predicted"/>
<dbReference type="OrthoDB" id="2152248at2759"/>
<accession>A0A9P9IVT2</accession>
<dbReference type="InterPro" id="IPR029058">
    <property type="entry name" value="AB_hydrolase_fold"/>
</dbReference>
<keyword evidence="1" id="KW-0732">Signal</keyword>
<dbReference type="PANTHER" id="PTHR43037:SF1">
    <property type="entry name" value="BLL1128 PROTEIN"/>
    <property type="match status" value="1"/>
</dbReference>
<keyword evidence="3" id="KW-0378">Hydrolase</keyword>
<dbReference type="AlphaFoldDB" id="A0A9P9IVT2"/>
<evidence type="ECO:0000256" key="1">
    <source>
        <dbReference type="ARBA" id="ARBA00022729"/>
    </source>
</evidence>
<dbReference type="GO" id="GO:0016787">
    <property type="term" value="F:hydrolase activity"/>
    <property type="evidence" value="ECO:0007669"/>
    <property type="project" value="UniProtKB-KW"/>
</dbReference>
<dbReference type="Gene3D" id="3.40.50.1820">
    <property type="entry name" value="alpha/beta hydrolase"/>
    <property type="match status" value="1"/>
</dbReference>
<evidence type="ECO:0000259" key="2">
    <source>
        <dbReference type="Pfam" id="PF02230"/>
    </source>
</evidence>
<organism evidence="3 4">
    <name type="scientific">Dendryphion nanum</name>
    <dbReference type="NCBI Taxonomy" id="256645"/>
    <lineage>
        <taxon>Eukaryota</taxon>
        <taxon>Fungi</taxon>
        <taxon>Dikarya</taxon>
        <taxon>Ascomycota</taxon>
        <taxon>Pezizomycotina</taxon>
        <taxon>Dothideomycetes</taxon>
        <taxon>Pleosporomycetidae</taxon>
        <taxon>Pleosporales</taxon>
        <taxon>Torulaceae</taxon>
        <taxon>Dendryphion</taxon>
    </lineage>
</organism>
<name>A0A9P9IVT2_9PLEO</name>
<protein>
    <submittedName>
        <fullName evidence="3">Alpha/Beta hydrolase protein</fullName>
    </submittedName>
</protein>
<dbReference type="SUPFAM" id="SSF53474">
    <property type="entry name" value="alpha/beta-Hydrolases"/>
    <property type="match status" value="1"/>
</dbReference>
<reference evidence="3" key="1">
    <citation type="journal article" date="2021" name="Nat. Commun.">
        <title>Genetic determinants of endophytism in the Arabidopsis root mycobiome.</title>
        <authorList>
            <person name="Mesny F."/>
            <person name="Miyauchi S."/>
            <person name="Thiergart T."/>
            <person name="Pickel B."/>
            <person name="Atanasova L."/>
            <person name="Karlsson M."/>
            <person name="Huettel B."/>
            <person name="Barry K.W."/>
            <person name="Haridas S."/>
            <person name="Chen C."/>
            <person name="Bauer D."/>
            <person name="Andreopoulos W."/>
            <person name="Pangilinan J."/>
            <person name="LaButti K."/>
            <person name="Riley R."/>
            <person name="Lipzen A."/>
            <person name="Clum A."/>
            <person name="Drula E."/>
            <person name="Henrissat B."/>
            <person name="Kohler A."/>
            <person name="Grigoriev I.V."/>
            <person name="Martin F.M."/>
            <person name="Hacquard S."/>
        </authorList>
    </citation>
    <scope>NUCLEOTIDE SEQUENCE</scope>
    <source>
        <strain evidence="3">MPI-CAGE-CH-0243</strain>
    </source>
</reference>
<evidence type="ECO:0000313" key="3">
    <source>
        <dbReference type="EMBL" id="KAH7132604.1"/>
    </source>
</evidence>
<dbReference type="InterPro" id="IPR050955">
    <property type="entry name" value="Plant_Biomass_Hydrol_Est"/>
</dbReference>
<evidence type="ECO:0000313" key="4">
    <source>
        <dbReference type="Proteomes" id="UP000700596"/>
    </source>
</evidence>
<dbReference type="Pfam" id="PF02230">
    <property type="entry name" value="Abhydrolase_2"/>
    <property type="match status" value="1"/>
</dbReference>
<keyword evidence="4" id="KW-1185">Reference proteome</keyword>
<dbReference type="Proteomes" id="UP000700596">
    <property type="component" value="Unassembled WGS sequence"/>
</dbReference>